<organism evidence="12 13">
    <name type="scientific">Coccidioides immitis (strain RS)</name>
    <name type="common">Valley fever fungus</name>
    <dbReference type="NCBI Taxonomy" id="246410"/>
    <lineage>
        <taxon>Eukaryota</taxon>
        <taxon>Fungi</taxon>
        <taxon>Dikarya</taxon>
        <taxon>Ascomycota</taxon>
        <taxon>Pezizomycotina</taxon>
        <taxon>Eurotiomycetes</taxon>
        <taxon>Eurotiomycetidae</taxon>
        <taxon>Onygenales</taxon>
        <taxon>Onygenaceae</taxon>
        <taxon>Coccidioides</taxon>
    </lineage>
</organism>
<dbReference type="InterPro" id="IPR039859">
    <property type="entry name" value="PFA4/ZDH16/20/ERF2-like"/>
</dbReference>
<keyword evidence="4 10" id="KW-1133">Transmembrane helix</keyword>
<dbReference type="GO" id="GO:0006612">
    <property type="term" value="P:protein targeting to membrane"/>
    <property type="evidence" value="ECO:0007669"/>
    <property type="project" value="TreeGrafter"/>
</dbReference>
<keyword evidence="5 10" id="KW-0472">Membrane</keyword>
<dbReference type="InterPro" id="IPR001594">
    <property type="entry name" value="Palmitoyltrfase_DHHC"/>
</dbReference>
<evidence type="ECO:0000256" key="5">
    <source>
        <dbReference type="ARBA" id="ARBA00023136"/>
    </source>
</evidence>
<evidence type="ECO:0000259" key="11">
    <source>
        <dbReference type="Pfam" id="PF01529"/>
    </source>
</evidence>
<dbReference type="EMBL" id="GG704911">
    <property type="protein sequence ID" value="EAS35939.2"/>
    <property type="molecule type" value="Genomic_DNA"/>
</dbReference>
<evidence type="ECO:0000313" key="13">
    <source>
        <dbReference type="Proteomes" id="UP000001261"/>
    </source>
</evidence>
<dbReference type="GO" id="GO:0005794">
    <property type="term" value="C:Golgi apparatus"/>
    <property type="evidence" value="ECO:0007669"/>
    <property type="project" value="TreeGrafter"/>
</dbReference>
<sequence>MGLLREIVLVILGISLLTFLVLFGRIPAFRKTPIGYIYRLVWVRLPKLFISLDSIVCGGRFTRYTTKTGQYLFHENHPLVLIFFLTLLVCSEILFIPAVWNRLGPVHRLFVPIVVVQPYIFLYLSVYTTSSITPENHAWHMRLYPYDRTIFHPGNICRTCNFLKPARSKHCGLCNVCVARHDHHCIWLRNCVGRNNYAYFLALLLSMSVLLGYGSFLGYTILDDSLRKALTPNVPLSSALNHWSKGIPWSMYIEMWSLAIADDIRVGSVFLLAALTTPLAVAMFCYHMYLIWAGMTTNESAKWSDWRDDVADGVAFKAQYSRIYGNLFDDMVEPEVPWPKENDQTLVFTDGHPPKEGHLLTSDRFSIIQPDNPDAKDDPRWNRVRSMKEVVNIYDRGLWVNLFDSLGIVTHPSAKHYASCT</sequence>
<dbReference type="VEuPathDB" id="FungiDB:CIMG_01293"/>
<dbReference type="GeneID" id="4567226"/>
<name>A0A0E1S4W9_COCIM</name>
<dbReference type="GO" id="GO:0019706">
    <property type="term" value="F:protein-cysteine S-palmitoyltransferase activity"/>
    <property type="evidence" value="ECO:0007669"/>
    <property type="project" value="UniProtKB-EC"/>
</dbReference>
<dbReference type="GO" id="GO:0016020">
    <property type="term" value="C:membrane"/>
    <property type="evidence" value="ECO:0007669"/>
    <property type="project" value="UniProtKB-SubCell"/>
</dbReference>
<evidence type="ECO:0000256" key="6">
    <source>
        <dbReference type="ARBA" id="ARBA00023139"/>
    </source>
</evidence>
<evidence type="ECO:0000256" key="7">
    <source>
        <dbReference type="ARBA" id="ARBA00023288"/>
    </source>
</evidence>
<feature type="transmembrane region" description="Helical" evidence="10">
    <location>
        <begin position="106"/>
        <end position="126"/>
    </location>
</feature>
<dbReference type="RefSeq" id="XP_001247522.2">
    <property type="nucleotide sequence ID" value="XM_001247521.2"/>
</dbReference>
<feature type="transmembrane region" description="Helical" evidence="10">
    <location>
        <begin position="79"/>
        <end position="100"/>
    </location>
</feature>
<dbReference type="GO" id="GO:0005783">
    <property type="term" value="C:endoplasmic reticulum"/>
    <property type="evidence" value="ECO:0007669"/>
    <property type="project" value="TreeGrafter"/>
</dbReference>
<evidence type="ECO:0000313" key="12">
    <source>
        <dbReference type="EMBL" id="EAS35939.2"/>
    </source>
</evidence>
<dbReference type="STRING" id="246410.A0A0E1S4W9"/>
<evidence type="ECO:0000256" key="3">
    <source>
        <dbReference type="ARBA" id="ARBA00022692"/>
    </source>
</evidence>
<feature type="transmembrane region" description="Helical" evidence="10">
    <location>
        <begin position="36"/>
        <end position="58"/>
    </location>
</feature>
<feature type="transmembrane region" description="Helical" evidence="10">
    <location>
        <begin position="269"/>
        <end position="292"/>
    </location>
</feature>
<dbReference type="PANTHER" id="PTHR22883">
    <property type="entry name" value="ZINC FINGER DHHC DOMAIN CONTAINING PROTEIN"/>
    <property type="match status" value="1"/>
</dbReference>
<keyword evidence="3 10" id="KW-0812">Transmembrane</keyword>
<evidence type="ECO:0000256" key="2">
    <source>
        <dbReference type="ARBA" id="ARBA00022679"/>
    </source>
</evidence>
<reference evidence="13" key="1">
    <citation type="journal article" date="2009" name="Genome Res.">
        <title>Comparative genomic analyses of the human fungal pathogens Coccidioides and their relatives.</title>
        <authorList>
            <person name="Sharpton T.J."/>
            <person name="Stajich J.E."/>
            <person name="Rounsley S.D."/>
            <person name="Gardner M.J."/>
            <person name="Wortman J.R."/>
            <person name="Jordar V.S."/>
            <person name="Maiti R."/>
            <person name="Kodira C.D."/>
            <person name="Neafsey D.E."/>
            <person name="Zeng Q."/>
            <person name="Hung C.-Y."/>
            <person name="McMahan C."/>
            <person name="Muszewska A."/>
            <person name="Grynberg M."/>
            <person name="Mandel M.A."/>
            <person name="Kellner E.M."/>
            <person name="Barker B.M."/>
            <person name="Galgiani J.N."/>
            <person name="Orbach M.J."/>
            <person name="Kirkland T.N."/>
            <person name="Cole G.T."/>
            <person name="Henn M.R."/>
            <person name="Birren B.W."/>
            <person name="Taylor J.W."/>
        </authorList>
    </citation>
    <scope>NUCLEOTIDE SEQUENCE [LARGE SCALE GENOMIC DNA]</scope>
    <source>
        <strain evidence="13">RS</strain>
    </source>
</reference>
<evidence type="ECO:0000256" key="8">
    <source>
        <dbReference type="ARBA" id="ARBA00023315"/>
    </source>
</evidence>
<dbReference type="OrthoDB" id="9909019at2759"/>
<gene>
    <name evidence="12" type="ORF">CIMG_01293</name>
</gene>
<comment type="similarity">
    <text evidence="10">Belongs to the DHHC palmitoyltransferase family.</text>
</comment>
<reference evidence="13" key="2">
    <citation type="journal article" date="2010" name="Genome Res.">
        <title>Population genomic sequencing of Coccidioides fungi reveals recent hybridization and transposon control.</title>
        <authorList>
            <person name="Neafsey D.E."/>
            <person name="Barker B.M."/>
            <person name="Sharpton T.J."/>
            <person name="Stajich J.E."/>
            <person name="Park D.J."/>
            <person name="Whiston E."/>
            <person name="Hung C.-Y."/>
            <person name="McMahan C."/>
            <person name="White J."/>
            <person name="Sykes S."/>
            <person name="Heiman D."/>
            <person name="Young S."/>
            <person name="Zeng Q."/>
            <person name="Abouelleil A."/>
            <person name="Aftuck L."/>
            <person name="Bessette D."/>
            <person name="Brown A."/>
            <person name="FitzGerald M."/>
            <person name="Lui A."/>
            <person name="Macdonald J.P."/>
            <person name="Priest M."/>
            <person name="Orbach M.J."/>
            <person name="Galgiani J.N."/>
            <person name="Kirkland T.N."/>
            <person name="Cole G.T."/>
            <person name="Birren B.W."/>
            <person name="Henn M.R."/>
            <person name="Taylor J.W."/>
            <person name="Rounsley S.D."/>
        </authorList>
    </citation>
    <scope>GENOME REANNOTATION</scope>
    <source>
        <strain evidence="13">RS</strain>
    </source>
</reference>
<dbReference type="FunCoup" id="A0A0E1S4W9">
    <property type="interactions" value="27"/>
</dbReference>
<keyword evidence="2 10" id="KW-0808">Transferase</keyword>
<keyword evidence="7" id="KW-0449">Lipoprotein</keyword>
<dbReference type="Proteomes" id="UP000001261">
    <property type="component" value="Unassembled WGS sequence"/>
</dbReference>
<evidence type="ECO:0000256" key="9">
    <source>
        <dbReference type="ARBA" id="ARBA00048048"/>
    </source>
</evidence>
<dbReference type="Pfam" id="PF01529">
    <property type="entry name" value="DHHC"/>
    <property type="match status" value="1"/>
</dbReference>
<evidence type="ECO:0000256" key="4">
    <source>
        <dbReference type="ARBA" id="ARBA00022989"/>
    </source>
</evidence>
<dbReference type="KEGG" id="cim:CIMG_01293"/>
<feature type="domain" description="Palmitoyltransferase DHHC" evidence="11">
    <location>
        <begin position="152"/>
        <end position="303"/>
    </location>
</feature>
<dbReference type="PROSITE" id="PS50216">
    <property type="entry name" value="DHHC"/>
    <property type="match status" value="1"/>
</dbReference>
<evidence type="ECO:0000256" key="10">
    <source>
        <dbReference type="RuleBase" id="RU079119"/>
    </source>
</evidence>
<dbReference type="PANTHER" id="PTHR22883:SF480">
    <property type="entry name" value="PALMITOYLTRANSFERASE SWF1"/>
    <property type="match status" value="1"/>
</dbReference>
<keyword evidence="6" id="KW-0564">Palmitate</keyword>
<proteinExistence type="inferred from homology"/>
<protein>
    <recommendedName>
        <fullName evidence="10">Palmitoyltransferase</fullName>
        <ecNumber evidence="10">2.3.1.225</ecNumber>
    </recommendedName>
</protein>
<dbReference type="AlphaFoldDB" id="A0A0E1S4W9"/>
<dbReference type="EC" id="2.3.1.225" evidence="10"/>
<dbReference type="OMA" id="HIYLIWA"/>
<comment type="domain">
    <text evidence="10">The DHHC domain is required for palmitoyltransferase activity.</text>
</comment>
<evidence type="ECO:0000256" key="1">
    <source>
        <dbReference type="ARBA" id="ARBA00004141"/>
    </source>
</evidence>
<comment type="subcellular location">
    <subcellularLocation>
        <location evidence="1">Membrane</location>
        <topology evidence="1">Multi-pass membrane protein</topology>
    </subcellularLocation>
</comment>
<comment type="catalytic activity">
    <reaction evidence="9 10">
        <text>L-cysteinyl-[protein] + hexadecanoyl-CoA = S-hexadecanoyl-L-cysteinyl-[protein] + CoA</text>
        <dbReference type="Rhea" id="RHEA:36683"/>
        <dbReference type="Rhea" id="RHEA-COMP:10131"/>
        <dbReference type="Rhea" id="RHEA-COMP:11032"/>
        <dbReference type="ChEBI" id="CHEBI:29950"/>
        <dbReference type="ChEBI" id="CHEBI:57287"/>
        <dbReference type="ChEBI" id="CHEBI:57379"/>
        <dbReference type="ChEBI" id="CHEBI:74151"/>
        <dbReference type="EC" id="2.3.1.225"/>
    </reaction>
</comment>
<feature type="transmembrane region" description="Helical" evidence="10">
    <location>
        <begin position="197"/>
        <end position="222"/>
    </location>
</feature>
<keyword evidence="8 10" id="KW-0012">Acyltransferase</keyword>
<dbReference type="InParanoid" id="A0A0E1S4W9"/>
<feature type="transmembrane region" description="Helical" evidence="10">
    <location>
        <begin position="7"/>
        <end position="24"/>
    </location>
</feature>
<accession>A0A0E1S4W9</accession>
<keyword evidence="13" id="KW-1185">Reference proteome</keyword>